<evidence type="ECO:0000259" key="2">
    <source>
        <dbReference type="Pfam" id="PF13145"/>
    </source>
</evidence>
<dbReference type="InterPro" id="IPR000297">
    <property type="entry name" value="PPIase_PpiC"/>
</dbReference>
<keyword evidence="3" id="KW-0413">Isomerase</keyword>
<feature type="chain" id="PRO_5047350735" evidence="1">
    <location>
        <begin position="21"/>
        <end position="253"/>
    </location>
</feature>
<dbReference type="EMBL" id="CP091512">
    <property type="protein sequence ID" value="UOO91988.1"/>
    <property type="molecule type" value="Genomic_DNA"/>
</dbReference>
<proteinExistence type="predicted"/>
<dbReference type="SUPFAM" id="SSF109998">
    <property type="entry name" value="Triger factor/SurA peptide-binding domain-like"/>
    <property type="match status" value="1"/>
</dbReference>
<accession>A0ABY4E898</accession>
<evidence type="ECO:0000313" key="3">
    <source>
        <dbReference type="EMBL" id="UOO91988.1"/>
    </source>
</evidence>
<organism evidence="3 4">
    <name type="scientific">Vitreoscilla stercoraria</name>
    <dbReference type="NCBI Taxonomy" id="61"/>
    <lineage>
        <taxon>Bacteria</taxon>
        <taxon>Pseudomonadati</taxon>
        <taxon>Pseudomonadota</taxon>
        <taxon>Betaproteobacteria</taxon>
        <taxon>Neisseriales</taxon>
        <taxon>Neisseriaceae</taxon>
        <taxon>Vitreoscilla</taxon>
    </lineage>
</organism>
<dbReference type="InterPro" id="IPR027304">
    <property type="entry name" value="Trigger_fact/SurA_dom_sf"/>
</dbReference>
<gene>
    <name evidence="3" type="ORF">LVJ81_10150</name>
</gene>
<evidence type="ECO:0000256" key="1">
    <source>
        <dbReference type="SAM" id="SignalP"/>
    </source>
</evidence>
<feature type="domain" description="PpiC" evidence="2">
    <location>
        <begin position="110"/>
        <end position="223"/>
    </location>
</feature>
<dbReference type="Pfam" id="PF13145">
    <property type="entry name" value="Rotamase_2"/>
    <property type="match status" value="1"/>
</dbReference>
<dbReference type="RefSeq" id="WP_019957264.1">
    <property type="nucleotide sequence ID" value="NZ_CP091512.1"/>
</dbReference>
<keyword evidence="4" id="KW-1185">Reference proteome</keyword>
<dbReference type="GO" id="GO:0016853">
    <property type="term" value="F:isomerase activity"/>
    <property type="evidence" value="ECO:0007669"/>
    <property type="project" value="UniProtKB-KW"/>
</dbReference>
<dbReference type="Proteomes" id="UP000832034">
    <property type="component" value="Chromosome"/>
</dbReference>
<evidence type="ECO:0000313" key="4">
    <source>
        <dbReference type="Proteomes" id="UP000832034"/>
    </source>
</evidence>
<keyword evidence="1" id="KW-0732">Signal</keyword>
<reference evidence="3" key="1">
    <citation type="submission" date="2021-12" db="EMBL/GenBank/DDBJ databases">
        <authorList>
            <person name="Veyrier F.J."/>
        </authorList>
    </citation>
    <scope>NUCLEOTIDE SEQUENCE</scope>
    <source>
        <strain evidence="3">SAG 1488-6</strain>
    </source>
</reference>
<sequence length="253" mass="28036">MKKTSIAAILMACMVGVAVAAAPAIEEVRIDALVKQFEQMNPGQQMPAADRDHLKGQIKSHLQQQEILKQEALKLGLNNQPEVKAMLQNMEAEVYAAKYVEHLKANVVISDADLHAKYRELTRELKLQFAEFDNREAAIQAQELLKKGAMFTDLVKLLPAQEQGLAGNWWPAAEMGQFPAGVQGLVKGQITAEPVEIEGKFYLFRVADERASAEAPAFDAIKDQLANETREAKVKEQLITLFKANGVEVPQMQ</sequence>
<feature type="signal peptide" evidence="1">
    <location>
        <begin position="1"/>
        <end position="20"/>
    </location>
</feature>
<protein>
    <submittedName>
        <fullName evidence="3">Peptidyl-prolyl cis-trans isomerase</fullName>
    </submittedName>
</protein>
<name>A0ABY4E898_VITST</name>
<reference evidence="3" key="2">
    <citation type="journal article" date="2022" name="Res Sq">
        <title>Evolution of multicellular longitudinally dividing oral cavity symbionts (Neisseriaceae).</title>
        <authorList>
            <person name="Nyongesa S."/>
            <person name="Weber P."/>
            <person name="Bernet E."/>
            <person name="Pullido F."/>
            <person name="Nieckarz M."/>
            <person name="Delaby M."/>
            <person name="Nieves C."/>
            <person name="Viehboeck T."/>
            <person name="Krause N."/>
            <person name="Rivera-Millot A."/>
            <person name="Nakamura A."/>
            <person name="Vischer N."/>
            <person name="VanNieuwenhze M."/>
            <person name="Brun Y."/>
            <person name="Cava F."/>
            <person name="Bulgheresi S."/>
            <person name="Veyrier F."/>
        </authorList>
    </citation>
    <scope>NUCLEOTIDE SEQUENCE</scope>
    <source>
        <strain evidence="3">SAG 1488-6</strain>
    </source>
</reference>